<keyword evidence="4" id="KW-1185">Reference proteome</keyword>
<keyword evidence="1" id="KW-0472">Membrane</keyword>
<feature type="transmembrane region" description="Helical" evidence="1">
    <location>
        <begin position="12"/>
        <end position="31"/>
    </location>
</feature>
<feature type="domain" description="Ryanodine receptor Ryr" evidence="2">
    <location>
        <begin position="458"/>
        <end position="502"/>
    </location>
</feature>
<evidence type="ECO:0000313" key="3">
    <source>
        <dbReference type="EMBL" id="SJZ51231.1"/>
    </source>
</evidence>
<name>A0A1T4L9I1_9FIRM</name>
<sequence>MNGGIIAKIRKWIIRLAWIPLVFGVVGYHFIGDIEHGTMGLYESLYATIALYFMNPDSDISNIYVLIAKYSSFLVVADVMFAVFESLHDSLKHIIVSMYNDSTAVYTDNEGWARVITDYWKHSYLAVPEKHVGKLENTRSHIIMFDDDMKNLEIYEHCRDNLKKKHTYIMLNHTDPFLMGKFDDPYLHYFNIYEMMARKYWMENDIFDEVVGNNDTYKIAITSFEETGRAIFRYGFINNVYTSSQKIEYHIWGADKSRALSITKLFEEDRRIENCDSVVFHDNDPIEDMDILKEMSRIIITDIDDTRMLQELLHERYDKNIYYFSDRGVKLGNIYGKKVIPFGELTRILTTQNVKKDRLSLQGMLFNYDYLLRIKNSGIDKEHEHYNEDTDRLDSANRKNLSAPTEGIDKKIEKDIRDAWKELNGFLKGSNIARADHYWIEKKLADEGKADNEEICIIEHNRWCRYHLINGWKYGKEKDREKGTHPLLVPYDELGEDEKMKDDIFDPVIKNEIEKLL</sequence>
<dbReference type="InterPro" id="IPR003032">
    <property type="entry name" value="Ryanodine_rcpt"/>
</dbReference>
<accession>A0A1T4L9I1</accession>
<protein>
    <submittedName>
        <fullName evidence="3">RyR domain-containing protein</fullName>
    </submittedName>
</protein>
<evidence type="ECO:0000256" key="1">
    <source>
        <dbReference type="SAM" id="Phobius"/>
    </source>
</evidence>
<dbReference type="Proteomes" id="UP000189857">
    <property type="component" value="Unassembled WGS sequence"/>
</dbReference>
<organism evidence="3 4">
    <name type="scientific">Eubacterium ruminantium</name>
    <dbReference type="NCBI Taxonomy" id="42322"/>
    <lineage>
        <taxon>Bacteria</taxon>
        <taxon>Bacillati</taxon>
        <taxon>Bacillota</taxon>
        <taxon>Clostridia</taxon>
        <taxon>Eubacteriales</taxon>
        <taxon>Eubacteriaceae</taxon>
        <taxon>Eubacterium</taxon>
    </lineage>
</organism>
<dbReference type="Gene3D" id="6.20.350.10">
    <property type="match status" value="1"/>
</dbReference>
<evidence type="ECO:0000313" key="4">
    <source>
        <dbReference type="Proteomes" id="UP000189857"/>
    </source>
</evidence>
<dbReference type="EMBL" id="FUXA01000005">
    <property type="protein sequence ID" value="SJZ51231.1"/>
    <property type="molecule type" value="Genomic_DNA"/>
</dbReference>
<dbReference type="Pfam" id="PF02026">
    <property type="entry name" value="RyR"/>
    <property type="match status" value="1"/>
</dbReference>
<keyword evidence="1" id="KW-0812">Transmembrane</keyword>
<dbReference type="OrthoDB" id="89777at2"/>
<keyword evidence="1" id="KW-1133">Transmembrane helix</keyword>
<reference evidence="3 4" key="1">
    <citation type="submission" date="2017-02" db="EMBL/GenBank/DDBJ databases">
        <authorList>
            <person name="Peterson S.W."/>
        </authorList>
    </citation>
    <scope>NUCLEOTIDE SEQUENCE [LARGE SCALE GENOMIC DNA]</scope>
    <source>
        <strain evidence="3 4">ATCC 17233</strain>
    </source>
</reference>
<dbReference type="RefSeq" id="WP_078786503.1">
    <property type="nucleotide sequence ID" value="NZ_FMTO01000005.1"/>
</dbReference>
<evidence type="ECO:0000259" key="2">
    <source>
        <dbReference type="Pfam" id="PF02026"/>
    </source>
</evidence>
<proteinExistence type="predicted"/>
<dbReference type="AlphaFoldDB" id="A0A1T4L9I1"/>
<gene>
    <name evidence="3" type="ORF">SAMN02745110_00743</name>
</gene>